<dbReference type="NCBIfam" id="NF037970">
    <property type="entry name" value="vanZ_1"/>
    <property type="match status" value="1"/>
</dbReference>
<organism evidence="3 4">
    <name type="scientific">Bizionia saleffrena</name>
    <dbReference type="NCBI Taxonomy" id="291189"/>
    <lineage>
        <taxon>Bacteria</taxon>
        <taxon>Pseudomonadati</taxon>
        <taxon>Bacteroidota</taxon>
        <taxon>Flavobacteriia</taxon>
        <taxon>Flavobacteriales</taxon>
        <taxon>Flavobacteriaceae</taxon>
        <taxon>Bizionia</taxon>
    </lineage>
</organism>
<dbReference type="InterPro" id="IPR006976">
    <property type="entry name" value="VanZ-like"/>
</dbReference>
<name>A0A8H2QIR6_9FLAO</name>
<evidence type="ECO:0000313" key="3">
    <source>
        <dbReference type="EMBL" id="TYB72190.1"/>
    </source>
</evidence>
<evidence type="ECO:0000256" key="1">
    <source>
        <dbReference type="SAM" id="Phobius"/>
    </source>
</evidence>
<evidence type="ECO:0000313" key="4">
    <source>
        <dbReference type="Proteomes" id="UP000323324"/>
    </source>
</evidence>
<accession>A0A8H2QIR6</accession>
<feature type="transmembrane region" description="Helical" evidence="1">
    <location>
        <begin position="69"/>
        <end position="88"/>
    </location>
</feature>
<keyword evidence="1" id="KW-0472">Membrane</keyword>
<comment type="caution">
    <text evidence="3">The sequence shown here is derived from an EMBL/GenBank/DDBJ whole genome shotgun (WGS) entry which is preliminary data.</text>
</comment>
<dbReference type="PANTHER" id="PTHR28008:SF1">
    <property type="entry name" value="DOMAIN PROTEIN, PUTATIVE (AFU_ORTHOLOGUE AFUA_3G10980)-RELATED"/>
    <property type="match status" value="1"/>
</dbReference>
<proteinExistence type="predicted"/>
<protein>
    <recommendedName>
        <fullName evidence="2">VanZ-like domain-containing protein</fullName>
    </recommendedName>
</protein>
<dbReference type="EMBL" id="VSKM01000012">
    <property type="protein sequence ID" value="TYB72190.1"/>
    <property type="molecule type" value="Genomic_DNA"/>
</dbReference>
<dbReference type="Proteomes" id="UP000323324">
    <property type="component" value="Unassembled WGS sequence"/>
</dbReference>
<dbReference type="RefSeq" id="WP_148370503.1">
    <property type="nucleotide sequence ID" value="NZ_VSKM01000012.1"/>
</dbReference>
<gene>
    <name evidence="3" type="ORF">ES676_11645</name>
</gene>
<evidence type="ECO:0000259" key="2">
    <source>
        <dbReference type="Pfam" id="PF04892"/>
    </source>
</evidence>
<sequence>MLKKGLCFLSVAYTCVLLLASLLNVNSITQELPTNSDKVLHAMAHGILTSFWFLTLSVTFNIKVLKSVIYAAGAAIIFGVIIEVLQGTITQNRVTDFNDILANVLGTVVAVLIILGLRFKELKNK</sequence>
<keyword evidence="1" id="KW-0812">Transmembrane</keyword>
<dbReference type="PANTHER" id="PTHR28008">
    <property type="entry name" value="DOMAIN PROTEIN, PUTATIVE (AFU_ORTHOLOGUE AFUA_3G10980)-RELATED"/>
    <property type="match status" value="1"/>
</dbReference>
<keyword evidence="1" id="KW-1133">Transmembrane helix</keyword>
<feature type="domain" description="VanZ-like" evidence="2">
    <location>
        <begin position="36"/>
        <end position="115"/>
    </location>
</feature>
<feature type="transmembrane region" description="Helical" evidence="1">
    <location>
        <begin position="43"/>
        <end position="62"/>
    </location>
</feature>
<dbReference type="AlphaFoldDB" id="A0A8H2QIR6"/>
<reference evidence="3 4" key="1">
    <citation type="submission" date="2019-08" db="EMBL/GenBank/DDBJ databases">
        <title>Genomes of Antarctic Bizionia species.</title>
        <authorList>
            <person name="Bowman J.P."/>
        </authorList>
    </citation>
    <scope>NUCLEOTIDE SEQUENCE [LARGE SCALE GENOMIC DNA]</scope>
    <source>
        <strain evidence="3 4">HFD</strain>
    </source>
</reference>
<keyword evidence="4" id="KW-1185">Reference proteome</keyword>
<dbReference type="Pfam" id="PF04892">
    <property type="entry name" value="VanZ"/>
    <property type="match status" value="1"/>
</dbReference>
<feature type="transmembrane region" description="Helical" evidence="1">
    <location>
        <begin position="100"/>
        <end position="119"/>
    </location>
</feature>